<evidence type="ECO:0000313" key="1">
    <source>
        <dbReference type="EMBL" id="GFQ65996.1"/>
    </source>
</evidence>
<reference evidence="1" key="1">
    <citation type="submission" date="2020-07" db="EMBL/GenBank/DDBJ databases">
        <title>Multicomponent nature underlies the extraordinary mechanical properties of spider dragline silk.</title>
        <authorList>
            <person name="Kono N."/>
            <person name="Nakamura H."/>
            <person name="Mori M."/>
            <person name="Yoshida Y."/>
            <person name="Ohtoshi R."/>
            <person name="Malay A.D."/>
            <person name="Moran D.A.P."/>
            <person name="Tomita M."/>
            <person name="Numata K."/>
            <person name="Arakawa K."/>
        </authorList>
    </citation>
    <scope>NUCLEOTIDE SEQUENCE</scope>
</reference>
<name>A0A8X6F0C1_TRICU</name>
<protein>
    <submittedName>
        <fullName evidence="1">Uncharacterized protein</fullName>
    </submittedName>
</protein>
<organism evidence="1 2">
    <name type="scientific">Trichonephila clavata</name>
    <name type="common">Joro spider</name>
    <name type="synonym">Nephila clavata</name>
    <dbReference type="NCBI Taxonomy" id="2740835"/>
    <lineage>
        <taxon>Eukaryota</taxon>
        <taxon>Metazoa</taxon>
        <taxon>Ecdysozoa</taxon>
        <taxon>Arthropoda</taxon>
        <taxon>Chelicerata</taxon>
        <taxon>Arachnida</taxon>
        <taxon>Araneae</taxon>
        <taxon>Araneomorphae</taxon>
        <taxon>Entelegynae</taxon>
        <taxon>Araneoidea</taxon>
        <taxon>Nephilidae</taxon>
        <taxon>Trichonephila</taxon>
    </lineage>
</organism>
<proteinExistence type="predicted"/>
<dbReference type="AlphaFoldDB" id="A0A8X6F0C1"/>
<evidence type="ECO:0000313" key="2">
    <source>
        <dbReference type="Proteomes" id="UP000887116"/>
    </source>
</evidence>
<dbReference type="Proteomes" id="UP000887116">
    <property type="component" value="Unassembled WGS sequence"/>
</dbReference>
<accession>A0A8X6F0C1</accession>
<gene>
    <name evidence="1" type="ORF">TNCT_185131</name>
</gene>
<sequence length="72" mass="8251">MWKDEGDKAPPKSGSRFHNYKGTFSIILLACVDCKPCLCPMNIRLKVAIVMDGVFKIPFWSKLKRHVDLLSR</sequence>
<dbReference type="EMBL" id="BMAO01010264">
    <property type="protein sequence ID" value="GFQ65996.1"/>
    <property type="molecule type" value="Genomic_DNA"/>
</dbReference>
<comment type="caution">
    <text evidence="1">The sequence shown here is derived from an EMBL/GenBank/DDBJ whole genome shotgun (WGS) entry which is preliminary data.</text>
</comment>
<keyword evidence="2" id="KW-1185">Reference proteome</keyword>